<dbReference type="EMBL" id="MHCS01000053">
    <property type="protein sequence ID" value="OGY25172.1"/>
    <property type="molecule type" value="Genomic_DNA"/>
</dbReference>
<reference evidence="1 2" key="1">
    <citation type="journal article" date="2016" name="Nat. Commun.">
        <title>Thousands of microbial genomes shed light on interconnected biogeochemical processes in an aquifer system.</title>
        <authorList>
            <person name="Anantharaman K."/>
            <person name="Brown C.T."/>
            <person name="Hug L.A."/>
            <person name="Sharon I."/>
            <person name="Castelle C.J."/>
            <person name="Probst A.J."/>
            <person name="Thomas B.C."/>
            <person name="Singh A."/>
            <person name="Wilkins M.J."/>
            <person name="Karaoz U."/>
            <person name="Brodie E.L."/>
            <person name="Williams K.H."/>
            <person name="Hubbard S.S."/>
            <person name="Banfield J.F."/>
        </authorList>
    </citation>
    <scope>NUCLEOTIDE SEQUENCE [LARGE SCALE GENOMIC DNA]</scope>
</reference>
<evidence type="ECO:0000313" key="2">
    <source>
        <dbReference type="Proteomes" id="UP000176389"/>
    </source>
</evidence>
<comment type="caution">
    <text evidence="1">The sequence shown here is derived from an EMBL/GenBank/DDBJ whole genome shotgun (WGS) entry which is preliminary data.</text>
</comment>
<accession>A0A1G1WBV8</accession>
<sequence>MKWVAISGTWKVANKKVEEDVRKAIRSIISTGGGVVTGGALNVDYFATDEFLKIEPTCKRIKIFLPTTLDVYASHYRKRSEEGVITKAQAEELIKQLKKIKSINPKALIENPLTTKVDKTTYFERNNEVIRAADELIAFRVNKSEGVSDAIAKAKKSNIPTKVFDYSIM</sequence>
<gene>
    <name evidence="1" type="ORF">A2Z11_00100</name>
</gene>
<dbReference type="AlphaFoldDB" id="A0A1G1WBV8"/>
<protein>
    <submittedName>
        <fullName evidence="1">Uncharacterized protein</fullName>
    </submittedName>
</protein>
<proteinExistence type="predicted"/>
<dbReference type="STRING" id="1802596.A2Z11_00100"/>
<dbReference type="Proteomes" id="UP000176389">
    <property type="component" value="Unassembled WGS sequence"/>
</dbReference>
<dbReference type="Gene3D" id="3.40.50.450">
    <property type="match status" value="1"/>
</dbReference>
<name>A0A1G1WBV8_9BACT</name>
<organism evidence="1 2">
    <name type="scientific">Candidatus Woykebacteria bacterium RBG_16_43_9</name>
    <dbReference type="NCBI Taxonomy" id="1802596"/>
    <lineage>
        <taxon>Bacteria</taxon>
        <taxon>Candidatus Woykeibacteriota</taxon>
    </lineage>
</organism>
<evidence type="ECO:0000313" key="1">
    <source>
        <dbReference type="EMBL" id="OGY25172.1"/>
    </source>
</evidence>